<organism evidence="1 2">
    <name type="scientific">Trachymyrmex cornetzi</name>
    <dbReference type="NCBI Taxonomy" id="471704"/>
    <lineage>
        <taxon>Eukaryota</taxon>
        <taxon>Metazoa</taxon>
        <taxon>Ecdysozoa</taxon>
        <taxon>Arthropoda</taxon>
        <taxon>Hexapoda</taxon>
        <taxon>Insecta</taxon>
        <taxon>Pterygota</taxon>
        <taxon>Neoptera</taxon>
        <taxon>Endopterygota</taxon>
        <taxon>Hymenoptera</taxon>
        <taxon>Apocrita</taxon>
        <taxon>Aculeata</taxon>
        <taxon>Formicoidea</taxon>
        <taxon>Formicidae</taxon>
        <taxon>Myrmicinae</taxon>
        <taxon>Trachymyrmex</taxon>
    </lineage>
</organism>
<feature type="non-terminal residue" evidence="1">
    <location>
        <position position="1"/>
    </location>
</feature>
<dbReference type="AlphaFoldDB" id="A0A151JRT8"/>
<dbReference type="STRING" id="471704.A0A151JRT8"/>
<evidence type="ECO:0000313" key="1">
    <source>
        <dbReference type="EMBL" id="KYN29945.1"/>
    </source>
</evidence>
<evidence type="ECO:0008006" key="3">
    <source>
        <dbReference type="Google" id="ProtNLM"/>
    </source>
</evidence>
<dbReference type="EMBL" id="KQ978601">
    <property type="protein sequence ID" value="KYN29945.1"/>
    <property type="molecule type" value="Genomic_DNA"/>
</dbReference>
<sequence>PTIIRQLFNEDRIEFLTKKYKKVIKWCDATLVKAYHLKFACGLSGYKELLHQGFPLPSIRTLNRTLEKLKFRKKILSVYELLRIKVSQFSNSKDKDYVIILDEISISPDVFLDTSTFTSIRNVSKFCMHTLLICRK</sequence>
<accession>A0A151JRT8</accession>
<gene>
    <name evidence="1" type="ORF">ALC57_00597</name>
</gene>
<keyword evidence="2" id="KW-1185">Reference proteome</keyword>
<name>A0A151JRT8_9HYME</name>
<evidence type="ECO:0000313" key="2">
    <source>
        <dbReference type="Proteomes" id="UP000078492"/>
    </source>
</evidence>
<proteinExistence type="predicted"/>
<dbReference type="Proteomes" id="UP000078492">
    <property type="component" value="Unassembled WGS sequence"/>
</dbReference>
<protein>
    <recommendedName>
        <fullName evidence="3">THAP domain-containing protein 9</fullName>
    </recommendedName>
</protein>
<reference evidence="1 2" key="1">
    <citation type="submission" date="2015-09" db="EMBL/GenBank/DDBJ databases">
        <title>Trachymyrmex cornetzi WGS genome.</title>
        <authorList>
            <person name="Nygaard S."/>
            <person name="Hu H."/>
            <person name="Boomsma J."/>
            <person name="Zhang G."/>
        </authorList>
    </citation>
    <scope>NUCLEOTIDE SEQUENCE [LARGE SCALE GENOMIC DNA]</scope>
    <source>
        <strain evidence="1">Tcor2-1</strain>
        <tissue evidence="1">Whole body</tissue>
    </source>
</reference>